<sequence>MSRAQQERFEGPLPRYDSLTDLVAFAAATRVVSYIDTRKQKQTTVTWEGIQQDRELGSTEWDTCHRQDNQQELPIVKDNKEDEKEEELYVTAKDACGNTIKRRISPETTSILLSGLSLTLIDFSLLNSLSKASGSPKTGFKNKKTLPVDEEDKAVSLLLKIPSPADNSEENSGESRDSTSPRSWKNLPQAAEKLLSAVWAPQLREISLASNQLESIDLGPLADCINLESLLLNSNKLGSINLKPLSSCTKLEKLWLHHNQLVTVSLEPLKECINLRSIYLDHNELTQCIDLEPLRKCKLLKGLRLGSNNMKGNLDVTPLLHCSTLAIFEVSPTTRMIAHYKVKTLPPALKKHEKDISWTQGESPLCRKSLKDDLPDNRNWVRPRILLLGFKSGQVSLENLFSKVTNLEVSSIAHLVQEEATVTLKNLHNLQKFDAVVCESSIDWIIPKLKLVHSDIPVIVVSSDMTSEAAGRCLRFGACCLIRVPLGPEDSFRVKEWAEKHSHSNCELRRTSQVDYPTSVNRQPIDDPMEQKLVDLLKTSEIDEVNQHELVQELSYEDIADNRMELKAIEEIFRMKSSNVLENTYRHIAVSCGLPSCTYRLLHDAIQREEQRVDCCAFGRFWKTHFLHKDREERLFVLLCPSGKKLTSRRTLRVLIEDLLKLRLLRRVSSNTVQVQLVDCALECVLYSLTGTFELSGITLKDLKREKLCHALILAEQGSFKRPLEFLRPEKFDALRKEFKIASQGRYLSSIGSNVIGLDDFLRFNHEHNWLTAVGAISFFQVLTFLRCACKDTSMTVEDDCLLLSDFARFYCTISELSSSSALKLLFLVLDTDMDGFVSYEDFVTFYKEKARIYSREGLVLADSRVIWRHFLDMCGERNDKKHVLRLGDLSRLEPKQRNFLLKAMLFRDDGVSLVDIRASLVQTRDIAE</sequence>
<dbReference type="EMBL" id="BQMJ01000074">
    <property type="protein sequence ID" value="GJQ15778.1"/>
    <property type="molecule type" value="Genomic_DNA"/>
</dbReference>
<proteinExistence type="predicted"/>
<dbReference type="GO" id="GO:0005615">
    <property type="term" value="C:extracellular space"/>
    <property type="evidence" value="ECO:0007669"/>
    <property type="project" value="TreeGrafter"/>
</dbReference>
<dbReference type="Gene3D" id="1.10.238.10">
    <property type="entry name" value="EF-hand"/>
    <property type="match status" value="1"/>
</dbReference>
<dbReference type="PROSITE" id="PS00018">
    <property type="entry name" value="EF_HAND_1"/>
    <property type="match status" value="1"/>
</dbReference>
<reference evidence="6" key="2">
    <citation type="submission" date="2022-01" db="EMBL/GenBank/DDBJ databases">
        <authorList>
            <person name="Hirooka S."/>
            <person name="Miyagishima S.Y."/>
        </authorList>
    </citation>
    <scope>NUCLEOTIDE SEQUENCE</scope>
    <source>
        <strain evidence="6">NBRC 102759</strain>
    </source>
</reference>
<dbReference type="InterPro" id="IPR050333">
    <property type="entry name" value="SLRP"/>
</dbReference>
<dbReference type="InterPro" id="IPR018247">
    <property type="entry name" value="EF_Hand_1_Ca_BS"/>
</dbReference>
<dbReference type="Pfam" id="PF13855">
    <property type="entry name" value="LRR_8"/>
    <property type="match status" value="1"/>
</dbReference>
<reference evidence="6" key="1">
    <citation type="journal article" date="2022" name="Proc. Natl. Acad. Sci. U.S.A.">
        <title>Life cycle and functional genomics of the unicellular red alga Galdieria for elucidating algal and plant evolution and industrial use.</title>
        <authorList>
            <person name="Hirooka S."/>
            <person name="Itabashi T."/>
            <person name="Ichinose T.M."/>
            <person name="Onuma R."/>
            <person name="Fujiwara T."/>
            <person name="Yamashita S."/>
            <person name="Jong L.W."/>
            <person name="Tomita R."/>
            <person name="Iwane A.H."/>
            <person name="Miyagishima S.Y."/>
        </authorList>
    </citation>
    <scope>NUCLEOTIDE SEQUENCE</scope>
    <source>
        <strain evidence="6">NBRC 102759</strain>
    </source>
</reference>
<comment type="caution">
    <text evidence="6">The sequence shown here is derived from an EMBL/GenBank/DDBJ whole genome shotgun (WGS) entry which is preliminary data.</text>
</comment>
<dbReference type="AlphaFoldDB" id="A0A9C7Q3D8"/>
<dbReference type="GO" id="GO:0005509">
    <property type="term" value="F:calcium ion binding"/>
    <property type="evidence" value="ECO:0007669"/>
    <property type="project" value="InterPro"/>
</dbReference>
<feature type="domain" description="EF-hand" evidence="5">
    <location>
        <begin position="818"/>
        <end position="853"/>
    </location>
</feature>
<dbReference type="InterPro" id="IPR001611">
    <property type="entry name" value="Leu-rich_rpt"/>
</dbReference>
<dbReference type="PANTHER" id="PTHR45712">
    <property type="entry name" value="AGAP008170-PA"/>
    <property type="match status" value="1"/>
</dbReference>
<dbReference type="SUPFAM" id="SSF52058">
    <property type="entry name" value="L domain-like"/>
    <property type="match status" value="1"/>
</dbReference>
<protein>
    <recommendedName>
        <fullName evidence="5">EF-hand domain-containing protein</fullName>
    </recommendedName>
</protein>
<dbReference type="InterPro" id="IPR011992">
    <property type="entry name" value="EF-hand-dom_pair"/>
</dbReference>
<name>A0A9C7Q3D8_9RHOD</name>
<evidence type="ECO:0000256" key="2">
    <source>
        <dbReference type="ARBA" id="ARBA00022737"/>
    </source>
</evidence>
<keyword evidence="1" id="KW-0433">Leucine-rich repeat</keyword>
<evidence type="ECO:0000259" key="5">
    <source>
        <dbReference type="PROSITE" id="PS50222"/>
    </source>
</evidence>
<dbReference type="PANTHER" id="PTHR45712:SF22">
    <property type="entry name" value="INSULIN-LIKE GROWTH FACTOR-BINDING PROTEIN COMPLEX ACID LABILE SUBUNIT"/>
    <property type="match status" value="1"/>
</dbReference>
<dbReference type="SUPFAM" id="SSF47473">
    <property type="entry name" value="EF-hand"/>
    <property type="match status" value="1"/>
</dbReference>
<dbReference type="PROSITE" id="PS50222">
    <property type="entry name" value="EF_HAND_2"/>
    <property type="match status" value="1"/>
</dbReference>
<dbReference type="OrthoDB" id="4609at2759"/>
<dbReference type="Proteomes" id="UP001061958">
    <property type="component" value="Unassembled WGS sequence"/>
</dbReference>
<dbReference type="InterPro" id="IPR032675">
    <property type="entry name" value="LRR_dom_sf"/>
</dbReference>
<evidence type="ECO:0000313" key="7">
    <source>
        <dbReference type="Proteomes" id="UP001061958"/>
    </source>
</evidence>
<evidence type="ECO:0000256" key="1">
    <source>
        <dbReference type="ARBA" id="ARBA00022614"/>
    </source>
</evidence>
<evidence type="ECO:0000256" key="4">
    <source>
        <dbReference type="SAM" id="MobiDB-lite"/>
    </source>
</evidence>
<keyword evidence="7" id="KW-1185">Reference proteome</keyword>
<dbReference type="InterPro" id="IPR002048">
    <property type="entry name" value="EF_hand_dom"/>
</dbReference>
<evidence type="ECO:0000313" key="6">
    <source>
        <dbReference type="EMBL" id="GJQ15778.1"/>
    </source>
</evidence>
<keyword evidence="3" id="KW-0106">Calcium</keyword>
<feature type="region of interest" description="Disordered" evidence="4">
    <location>
        <begin position="160"/>
        <end position="184"/>
    </location>
</feature>
<organism evidence="6 7">
    <name type="scientific">Galdieria partita</name>
    <dbReference type="NCBI Taxonomy" id="83374"/>
    <lineage>
        <taxon>Eukaryota</taxon>
        <taxon>Rhodophyta</taxon>
        <taxon>Bangiophyceae</taxon>
        <taxon>Galdieriales</taxon>
        <taxon>Galdieriaceae</taxon>
        <taxon>Galdieria</taxon>
    </lineage>
</organism>
<keyword evidence="2" id="KW-0677">Repeat</keyword>
<accession>A0A9C7Q3D8</accession>
<dbReference type="Gene3D" id="3.80.10.10">
    <property type="entry name" value="Ribonuclease Inhibitor"/>
    <property type="match status" value="1"/>
</dbReference>
<evidence type="ECO:0000256" key="3">
    <source>
        <dbReference type="ARBA" id="ARBA00022837"/>
    </source>
</evidence>
<dbReference type="PROSITE" id="PS51450">
    <property type="entry name" value="LRR"/>
    <property type="match status" value="3"/>
</dbReference>
<gene>
    <name evidence="6" type="ORF">GpartN1_g7569.t1</name>
</gene>